<dbReference type="SUPFAM" id="SSF53098">
    <property type="entry name" value="Ribonuclease H-like"/>
    <property type="match status" value="1"/>
</dbReference>
<feature type="domain" description="RNase H type-1" evidence="1">
    <location>
        <begin position="175"/>
        <end position="274"/>
    </location>
</feature>
<dbReference type="EMBL" id="AC079936">
    <property type="protein sequence ID" value="AAK52108.1"/>
    <property type="molecule type" value="Genomic_DNA"/>
</dbReference>
<dbReference type="InterPro" id="IPR043502">
    <property type="entry name" value="DNA/RNA_pol_sf"/>
</dbReference>
<dbReference type="Gene3D" id="3.30.420.10">
    <property type="entry name" value="Ribonuclease H-like superfamily/Ribonuclease H"/>
    <property type="match status" value="1"/>
</dbReference>
<accession>Q7G7Q6</accession>
<name>Q7G7Q6_ORYSJ</name>
<dbReference type="GO" id="GO:0003676">
    <property type="term" value="F:nucleic acid binding"/>
    <property type="evidence" value="ECO:0007669"/>
    <property type="project" value="InterPro"/>
</dbReference>
<dbReference type="Proteomes" id="UP000000763">
    <property type="component" value="Chromosome 10"/>
</dbReference>
<protein>
    <submittedName>
        <fullName evidence="2">Retroelement</fullName>
    </submittedName>
</protein>
<dbReference type="SUPFAM" id="SSF56672">
    <property type="entry name" value="DNA/RNA polymerases"/>
    <property type="match status" value="1"/>
</dbReference>
<dbReference type="CDD" id="cd09279">
    <property type="entry name" value="RNase_HI_like"/>
    <property type="match status" value="1"/>
</dbReference>
<dbReference type="PANTHER" id="PTHR48475">
    <property type="entry name" value="RIBONUCLEASE H"/>
    <property type="match status" value="1"/>
</dbReference>
<gene>
    <name evidence="2" type="primary">OSJNBb0061I18.4</name>
</gene>
<dbReference type="InterPro" id="IPR012337">
    <property type="entry name" value="RNaseH-like_sf"/>
</dbReference>
<evidence type="ECO:0000259" key="1">
    <source>
        <dbReference type="Pfam" id="PF13456"/>
    </source>
</evidence>
<reference evidence="3" key="2">
    <citation type="journal article" date="2008" name="Nucleic Acids Res.">
        <title>The rice annotation project database (RAP-DB): 2008 update.</title>
        <authorList>
            <consortium name="The rice annotation project (RAP)"/>
        </authorList>
    </citation>
    <scope>GENOME REANNOTATION</scope>
    <source>
        <strain evidence="3">cv. Nipponbare</strain>
    </source>
</reference>
<dbReference type="AlphaFoldDB" id="Q7G7Q6"/>
<organism evidence="2 3">
    <name type="scientific">Oryza sativa subsp. japonica</name>
    <name type="common">Rice</name>
    <dbReference type="NCBI Taxonomy" id="39947"/>
    <lineage>
        <taxon>Eukaryota</taxon>
        <taxon>Viridiplantae</taxon>
        <taxon>Streptophyta</taxon>
        <taxon>Embryophyta</taxon>
        <taxon>Tracheophyta</taxon>
        <taxon>Spermatophyta</taxon>
        <taxon>Magnoliopsida</taxon>
        <taxon>Liliopsida</taxon>
        <taxon>Poales</taxon>
        <taxon>Poaceae</taxon>
        <taxon>BOP clade</taxon>
        <taxon>Oryzoideae</taxon>
        <taxon>Oryzeae</taxon>
        <taxon>Oryzinae</taxon>
        <taxon>Oryza</taxon>
        <taxon>Oryza sativa</taxon>
    </lineage>
</organism>
<evidence type="ECO:0000313" key="2">
    <source>
        <dbReference type="EMBL" id="AAK52108.1"/>
    </source>
</evidence>
<dbReference type="InterPro" id="IPR002156">
    <property type="entry name" value="RNaseH_domain"/>
</dbReference>
<proteinExistence type="predicted"/>
<dbReference type="PANTHER" id="PTHR48475:SF1">
    <property type="entry name" value="RNASE H TYPE-1 DOMAIN-CONTAINING PROTEIN"/>
    <property type="match status" value="1"/>
</dbReference>
<reference evidence="3" key="1">
    <citation type="journal article" date="2005" name="Nature">
        <title>The map-based sequence of the rice genome.</title>
        <authorList>
            <consortium name="International rice genome sequencing project (IRGSP)"/>
            <person name="Matsumoto T."/>
            <person name="Wu J."/>
            <person name="Kanamori H."/>
            <person name="Katayose Y."/>
            <person name="Fujisawa M."/>
            <person name="Namiki N."/>
            <person name="Mizuno H."/>
            <person name="Yamamoto K."/>
            <person name="Antonio B.A."/>
            <person name="Baba T."/>
            <person name="Sakata K."/>
            <person name="Nagamura Y."/>
            <person name="Aoki H."/>
            <person name="Arikawa K."/>
            <person name="Arita K."/>
            <person name="Bito T."/>
            <person name="Chiden Y."/>
            <person name="Fujitsuka N."/>
            <person name="Fukunaka R."/>
            <person name="Hamada M."/>
            <person name="Harada C."/>
            <person name="Hayashi A."/>
            <person name="Hijishita S."/>
            <person name="Honda M."/>
            <person name="Hosokawa S."/>
            <person name="Ichikawa Y."/>
            <person name="Idonuma A."/>
            <person name="Iijima M."/>
            <person name="Ikeda M."/>
            <person name="Ikeno M."/>
            <person name="Ito K."/>
            <person name="Ito S."/>
            <person name="Ito T."/>
            <person name="Ito Y."/>
            <person name="Ito Y."/>
            <person name="Iwabuchi A."/>
            <person name="Kamiya K."/>
            <person name="Karasawa W."/>
            <person name="Kurita K."/>
            <person name="Katagiri S."/>
            <person name="Kikuta A."/>
            <person name="Kobayashi H."/>
            <person name="Kobayashi N."/>
            <person name="Machita K."/>
            <person name="Maehara T."/>
            <person name="Masukawa M."/>
            <person name="Mizubayashi T."/>
            <person name="Mukai Y."/>
            <person name="Nagasaki H."/>
            <person name="Nagata Y."/>
            <person name="Naito S."/>
            <person name="Nakashima M."/>
            <person name="Nakama Y."/>
            <person name="Nakamichi Y."/>
            <person name="Nakamura M."/>
            <person name="Meguro A."/>
            <person name="Negishi M."/>
            <person name="Ohta I."/>
            <person name="Ohta T."/>
            <person name="Okamoto M."/>
            <person name="Ono N."/>
            <person name="Saji S."/>
            <person name="Sakaguchi M."/>
            <person name="Sakai K."/>
            <person name="Shibata M."/>
            <person name="Shimokawa T."/>
            <person name="Song J."/>
            <person name="Takazaki Y."/>
            <person name="Terasawa K."/>
            <person name="Tsugane M."/>
            <person name="Tsuji K."/>
            <person name="Ueda S."/>
            <person name="Waki K."/>
            <person name="Yamagata H."/>
            <person name="Yamamoto M."/>
            <person name="Yamamoto S."/>
            <person name="Yamane H."/>
            <person name="Yoshiki S."/>
            <person name="Yoshihara R."/>
            <person name="Yukawa K."/>
            <person name="Zhong H."/>
            <person name="Yano M."/>
            <person name="Yuan Q."/>
            <person name="Ouyang S."/>
            <person name="Liu J."/>
            <person name="Jones K.M."/>
            <person name="Gansberger K."/>
            <person name="Moffat K."/>
            <person name="Hill J."/>
            <person name="Bera J."/>
            <person name="Fadrosh D."/>
            <person name="Jin S."/>
            <person name="Johri S."/>
            <person name="Kim M."/>
            <person name="Overton L."/>
            <person name="Reardon M."/>
            <person name="Tsitrin T."/>
            <person name="Vuong H."/>
            <person name="Weaver B."/>
            <person name="Ciecko A."/>
            <person name="Tallon L."/>
            <person name="Jackson J."/>
            <person name="Pai G."/>
            <person name="Aken S.V."/>
            <person name="Utterback T."/>
            <person name="Reidmuller S."/>
            <person name="Feldblyum T."/>
            <person name="Hsiao J."/>
            <person name="Zismann V."/>
            <person name="Iobst S."/>
            <person name="de Vazeille A.R."/>
            <person name="Buell C.R."/>
            <person name="Ying K."/>
            <person name="Li Y."/>
            <person name="Lu T."/>
            <person name="Huang Y."/>
            <person name="Zhao Q."/>
            <person name="Feng Q."/>
            <person name="Zhang L."/>
            <person name="Zhu J."/>
            <person name="Weng Q."/>
            <person name="Mu J."/>
            <person name="Lu Y."/>
            <person name="Fan D."/>
            <person name="Liu Y."/>
            <person name="Guan J."/>
            <person name="Zhang Y."/>
            <person name="Yu S."/>
            <person name="Liu X."/>
            <person name="Zhang Y."/>
            <person name="Hong G."/>
            <person name="Han B."/>
            <person name="Choisne N."/>
            <person name="Demange N."/>
            <person name="Orjeda G."/>
            <person name="Samain S."/>
            <person name="Cattolico L."/>
            <person name="Pelletier E."/>
            <person name="Couloux A."/>
            <person name="Segurens B."/>
            <person name="Wincker P."/>
            <person name="D'Hont A."/>
            <person name="Scarpelli C."/>
            <person name="Weissenbach J."/>
            <person name="Salanoubat M."/>
            <person name="Quetier F."/>
            <person name="Yu Y."/>
            <person name="Kim H.R."/>
            <person name="Rambo T."/>
            <person name="Currie J."/>
            <person name="Collura K."/>
            <person name="Luo M."/>
            <person name="Yang T."/>
            <person name="Ammiraju J.S.S."/>
            <person name="Engler F."/>
            <person name="Soderlund C."/>
            <person name="Wing R.A."/>
            <person name="Palmer L.E."/>
            <person name="de la Bastide M."/>
            <person name="Spiegel L."/>
            <person name="Nascimento L."/>
            <person name="Zutavern T."/>
            <person name="O'Shaughnessy A."/>
            <person name="Dike S."/>
            <person name="Dedhia N."/>
            <person name="Preston R."/>
            <person name="Balija V."/>
            <person name="McCombie W.R."/>
            <person name="Chow T."/>
            <person name="Chen H."/>
            <person name="Chung M."/>
            <person name="Chen C."/>
            <person name="Shaw J."/>
            <person name="Wu H."/>
            <person name="Hsiao K."/>
            <person name="Chao Y."/>
            <person name="Chu M."/>
            <person name="Cheng C."/>
            <person name="Hour A."/>
            <person name="Lee P."/>
            <person name="Lin S."/>
            <person name="Lin Y."/>
            <person name="Liou J."/>
            <person name="Liu S."/>
            <person name="Hsing Y."/>
            <person name="Raghuvanshi S."/>
            <person name="Mohanty A."/>
            <person name="Bharti A.K."/>
            <person name="Gaur A."/>
            <person name="Gupta V."/>
            <person name="Kumar D."/>
            <person name="Ravi V."/>
            <person name="Vij S."/>
            <person name="Kapur A."/>
            <person name="Khurana P."/>
            <person name="Khurana P."/>
            <person name="Khurana J.P."/>
            <person name="Tyagi A.K."/>
            <person name="Gaikwad K."/>
            <person name="Singh A."/>
            <person name="Dalal V."/>
            <person name="Srivastava S."/>
            <person name="Dixit A."/>
            <person name="Pal A.K."/>
            <person name="Ghazi I.A."/>
            <person name="Yadav M."/>
            <person name="Pandit A."/>
            <person name="Bhargava A."/>
            <person name="Sureshbabu K."/>
            <person name="Batra K."/>
            <person name="Sharma T.R."/>
            <person name="Mohapatra T."/>
            <person name="Singh N.K."/>
            <person name="Messing J."/>
            <person name="Nelson A.B."/>
            <person name="Fuks G."/>
            <person name="Kavchok S."/>
            <person name="Keizer G."/>
            <person name="Linton E."/>
            <person name="Llaca V."/>
            <person name="Song R."/>
            <person name="Tanyolac B."/>
            <person name="Young S."/>
            <person name="Ho-Il K."/>
            <person name="Hahn J.H."/>
            <person name="Sangsakoo G."/>
            <person name="Vanavichit A."/>
            <person name="de Mattos Luiz.A.T."/>
            <person name="Zimmer P.D."/>
            <person name="Malone G."/>
            <person name="Dellagostin O."/>
            <person name="de Oliveira A.C."/>
            <person name="Bevan M."/>
            <person name="Bancroft I."/>
            <person name="Minx P."/>
            <person name="Cordum H."/>
            <person name="Wilson R."/>
            <person name="Cheng Z."/>
            <person name="Jin W."/>
            <person name="Jiang J."/>
            <person name="Leong S.A."/>
            <person name="Iwama H."/>
            <person name="Gojobori T."/>
            <person name="Itoh T."/>
            <person name="Niimura Y."/>
            <person name="Fujii Y."/>
            <person name="Habara T."/>
            <person name="Sakai H."/>
            <person name="Sato Y."/>
            <person name="Wilson G."/>
            <person name="Kumar K."/>
            <person name="McCouch S."/>
            <person name="Juretic N."/>
            <person name="Hoen D."/>
            <person name="Wright S."/>
            <person name="Bruskiewich R."/>
            <person name="Bureau T."/>
            <person name="Miyao A."/>
            <person name="Hirochika H."/>
            <person name="Nishikawa T."/>
            <person name="Kadowaki K."/>
            <person name="Sugiura M."/>
            <person name="Burr B."/>
            <person name="Sasaki T."/>
        </authorList>
    </citation>
    <scope>NUCLEOTIDE SEQUENCE [LARGE SCALE GENOMIC DNA]</scope>
    <source>
        <strain evidence="3">cv. Nipponbare</strain>
    </source>
</reference>
<sequence>MYLHLANLMKIKVGLMKNYYKHIYQSITNQNIKLVPKTKENKLHCENVTNLRGSRCRERVYRAQTVLVQPPVLVVRQPVEELFLYIAATPYSVSTVIVVERDKVQHPIYYVSEAHKVTVISSFPLCEVVRNKDVVGRIAKWVIKLSQFNVHFVLRTAIKFQITRHGKMTFDRALNSQRAGAGFILTSLTGDRFRHAIHLNFRATNNIAKYEGLPSGLRAAVALGVKRLIVKGDSELVANQVHKDYKCSNPELAKYLTDVRKLERKFDGVEIRHQR</sequence>
<dbReference type="Pfam" id="PF13456">
    <property type="entry name" value="RVT_3"/>
    <property type="match status" value="1"/>
</dbReference>
<dbReference type="GO" id="GO:0004523">
    <property type="term" value="F:RNA-DNA hybrid ribonuclease activity"/>
    <property type="evidence" value="ECO:0007669"/>
    <property type="project" value="InterPro"/>
</dbReference>
<dbReference type="InterPro" id="IPR036397">
    <property type="entry name" value="RNaseH_sf"/>
</dbReference>
<evidence type="ECO:0000313" key="3">
    <source>
        <dbReference type="Proteomes" id="UP000000763"/>
    </source>
</evidence>